<sequence>MRDDDHQRRLDRVLRKAFPHVPPGALARAVRQGSVRVNGRRCRHNGRLQEGDIITTPSWEAPAGEPRGEPPRASGSPRLEGDRIIAGSREILILEQTPHRIALSKPRGLLSQGQSSPGQESLDQIVREVARARGWWKESLSFRPGPVHRLDRNTTGVQLFALSIRGARELSQAFQTPEGVIKLYLTVLEGNLAEPLLIDLPLCYLNGKRKAYPRGSAPDHSGEEPLRYAPAQTEVIPLAWGSRSTLAAAIPHTGRTHQIRCHCAAAGYPLEGDRKYQPPDRRAGTTSRGSSQGSNRNTGSSADPYRNSPQGPGRYNPGYILHARTLIIPAIASWRAPLPPEVTRHLAKTFGDTEQFLARADTLASRGCAGSSRSGTIEP</sequence>
<feature type="compositionally biased region" description="Polar residues" evidence="4">
    <location>
        <begin position="284"/>
        <end position="301"/>
    </location>
</feature>
<keyword evidence="3" id="KW-0694">RNA-binding</keyword>
<feature type="domain" description="RNA-binding S4" evidence="5">
    <location>
        <begin position="8"/>
        <end position="65"/>
    </location>
</feature>
<feature type="region of interest" description="Disordered" evidence="4">
    <location>
        <begin position="47"/>
        <end position="79"/>
    </location>
</feature>
<evidence type="ECO:0000259" key="5">
    <source>
        <dbReference type="SMART" id="SM00363"/>
    </source>
</evidence>
<dbReference type="CDD" id="cd02869">
    <property type="entry name" value="PseudoU_synth_RluA_like"/>
    <property type="match status" value="1"/>
</dbReference>
<keyword evidence="7" id="KW-1185">Reference proteome</keyword>
<gene>
    <name evidence="6" type="ORF">AU468_00815</name>
</gene>
<dbReference type="GO" id="GO:0000455">
    <property type="term" value="P:enzyme-directed rRNA pseudouridine synthesis"/>
    <property type="evidence" value="ECO:0007669"/>
    <property type="project" value="TreeGrafter"/>
</dbReference>
<dbReference type="PANTHER" id="PTHR21600">
    <property type="entry name" value="MITOCHONDRIAL RNA PSEUDOURIDINE SYNTHASE"/>
    <property type="match status" value="1"/>
</dbReference>
<dbReference type="SUPFAM" id="SSF55174">
    <property type="entry name" value="Alpha-L RNA-binding motif"/>
    <property type="match status" value="1"/>
</dbReference>
<dbReference type="Gene3D" id="3.10.290.10">
    <property type="entry name" value="RNA-binding S4 domain"/>
    <property type="match status" value="1"/>
</dbReference>
<dbReference type="GO" id="GO:0120159">
    <property type="term" value="F:rRNA pseudouridine synthase activity"/>
    <property type="evidence" value="ECO:0007669"/>
    <property type="project" value="UniProtKB-ARBA"/>
</dbReference>
<dbReference type="InterPro" id="IPR020103">
    <property type="entry name" value="PsdUridine_synth_cat_dom_sf"/>
</dbReference>
<dbReference type="InterPro" id="IPR002942">
    <property type="entry name" value="S4_RNA-bd"/>
</dbReference>
<evidence type="ECO:0000313" key="7">
    <source>
        <dbReference type="Proteomes" id="UP000237350"/>
    </source>
</evidence>
<dbReference type="Proteomes" id="UP000237350">
    <property type="component" value="Unassembled WGS sequence"/>
</dbReference>
<dbReference type="Gene3D" id="3.30.2350.10">
    <property type="entry name" value="Pseudouridine synthase"/>
    <property type="match status" value="1"/>
</dbReference>
<evidence type="ECO:0000256" key="2">
    <source>
        <dbReference type="ARBA" id="ARBA00023235"/>
    </source>
</evidence>
<evidence type="ECO:0000256" key="1">
    <source>
        <dbReference type="ARBA" id="ARBA00010876"/>
    </source>
</evidence>
<dbReference type="Pfam" id="PF00849">
    <property type="entry name" value="PseudoU_synth_2"/>
    <property type="match status" value="1"/>
</dbReference>
<dbReference type="PROSITE" id="PS50889">
    <property type="entry name" value="S4"/>
    <property type="match status" value="1"/>
</dbReference>
<dbReference type="AlphaFoldDB" id="A0A2S4K118"/>
<name>A0A2S4K118_9SPIO</name>
<feature type="region of interest" description="Disordered" evidence="4">
    <location>
        <begin position="272"/>
        <end position="316"/>
    </location>
</feature>
<organism evidence="6 7">
    <name type="scientific">Alkalispirochaeta sphaeroplastigenens</name>
    <dbReference type="NCBI Taxonomy" id="1187066"/>
    <lineage>
        <taxon>Bacteria</taxon>
        <taxon>Pseudomonadati</taxon>
        <taxon>Spirochaetota</taxon>
        <taxon>Spirochaetia</taxon>
        <taxon>Spirochaetales</taxon>
        <taxon>Spirochaetaceae</taxon>
        <taxon>Alkalispirochaeta</taxon>
    </lineage>
</organism>
<evidence type="ECO:0000313" key="6">
    <source>
        <dbReference type="EMBL" id="POR05449.1"/>
    </source>
</evidence>
<proteinExistence type="inferred from homology"/>
<dbReference type="Pfam" id="PF01479">
    <property type="entry name" value="S4"/>
    <property type="match status" value="1"/>
</dbReference>
<dbReference type="InterPro" id="IPR050188">
    <property type="entry name" value="RluA_PseudoU_synthase"/>
</dbReference>
<keyword evidence="2" id="KW-0413">Isomerase</keyword>
<accession>A0A2S4K118</accession>
<protein>
    <recommendedName>
        <fullName evidence="5">RNA-binding S4 domain-containing protein</fullName>
    </recommendedName>
</protein>
<dbReference type="GO" id="GO:0003723">
    <property type="term" value="F:RNA binding"/>
    <property type="evidence" value="ECO:0007669"/>
    <property type="project" value="UniProtKB-KW"/>
</dbReference>
<dbReference type="SMART" id="SM00363">
    <property type="entry name" value="S4"/>
    <property type="match status" value="1"/>
</dbReference>
<reference evidence="7" key="1">
    <citation type="submission" date="2015-12" db="EMBL/GenBank/DDBJ databases">
        <authorList>
            <person name="Lodha T.D."/>
            <person name="Chintalapati S."/>
            <person name="Chintalapati V.R."/>
            <person name="Sravanthi T."/>
        </authorList>
    </citation>
    <scope>NUCLEOTIDE SEQUENCE [LARGE SCALE GENOMIC DNA]</scope>
    <source>
        <strain evidence="7">JC133</strain>
    </source>
</reference>
<dbReference type="InterPro" id="IPR036986">
    <property type="entry name" value="S4_RNA-bd_sf"/>
</dbReference>
<dbReference type="SUPFAM" id="SSF55120">
    <property type="entry name" value="Pseudouridine synthase"/>
    <property type="match status" value="1"/>
</dbReference>
<evidence type="ECO:0000256" key="4">
    <source>
        <dbReference type="SAM" id="MobiDB-lite"/>
    </source>
</evidence>
<evidence type="ECO:0000256" key="3">
    <source>
        <dbReference type="PROSITE-ProRule" id="PRU00182"/>
    </source>
</evidence>
<comment type="caution">
    <text evidence="6">The sequence shown here is derived from an EMBL/GenBank/DDBJ whole genome shotgun (WGS) entry which is preliminary data.</text>
</comment>
<feature type="compositionally biased region" description="Basic and acidic residues" evidence="4">
    <location>
        <begin position="272"/>
        <end position="283"/>
    </location>
</feature>
<dbReference type="CDD" id="cd00165">
    <property type="entry name" value="S4"/>
    <property type="match status" value="1"/>
</dbReference>
<dbReference type="PANTHER" id="PTHR21600:SF87">
    <property type="entry name" value="RNA PSEUDOURIDYLATE SYNTHASE DOMAIN-CONTAINING PROTEIN 1"/>
    <property type="match status" value="1"/>
</dbReference>
<comment type="similarity">
    <text evidence="1">Belongs to the pseudouridine synthase RluA family.</text>
</comment>
<dbReference type="InterPro" id="IPR006145">
    <property type="entry name" value="PsdUridine_synth_RsuA/RluA"/>
</dbReference>
<dbReference type="EMBL" id="LPWH01000002">
    <property type="protein sequence ID" value="POR05449.1"/>
    <property type="molecule type" value="Genomic_DNA"/>
</dbReference>